<proteinExistence type="predicted"/>
<keyword evidence="1" id="KW-0472">Membrane</keyword>
<feature type="transmembrane region" description="Helical" evidence="1">
    <location>
        <begin position="95"/>
        <end position="115"/>
    </location>
</feature>
<reference evidence="2 3" key="1">
    <citation type="submission" date="2015-04" db="EMBL/GenBank/DDBJ databases">
        <authorList>
            <person name="Syromyatnikov M.Y."/>
            <person name="Popov V.N."/>
        </authorList>
    </citation>
    <scope>NUCLEOTIDE SEQUENCE [LARGE SCALE GENOMIC DNA]</scope>
</reference>
<accession>A0A1J1IJL2</accession>
<dbReference type="AlphaFoldDB" id="A0A1J1IJL2"/>
<keyword evidence="1" id="KW-0812">Transmembrane</keyword>
<keyword evidence="3" id="KW-1185">Reference proteome</keyword>
<keyword evidence="1" id="KW-1133">Transmembrane helix</keyword>
<protein>
    <submittedName>
        <fullName evidence="2">CLUMA_CG013050, isoform A</fullName>
    </submittedName>
</protein>
<dbReference type="Proteomes" id="UP000183832">
    <property type="component" value="Unassembled WGS sequence"/>
</dbReference>
<gene>
    <name evidence="2" type="ORF">CLUMA_CG013050</name>
</gene>
<dbReference type="EMBL" id="CVRI01000052">
    <property type="protein sequence ID" value="CRK99732.1"/>
    <property type="molecule type" value="Genomic_DNA"/>
</dbReference>
<feature type="transmembrane region" description="Helical" evidence="1">
    <location>
        <begin position="20"/>
        <end position="48"/>
    </location>
</feature>
<evidence type="ECO:0000313" key="3">
    <source>
        <dbReference type="Proteomes" id="UP000183832"/>
    </source>
</evidence>
<sequence length="143" mass="16507">MTVLAMTVDKQQCKKRVRRFGFGPLCAFILLALLGFVFFITSLVMIWINSDDVNKFLNDKFKSNLKIQLSHLPPPPKISYTMEKPNKKGKSRVKMGFLAIYVCLCIVSGLIYLAYKELEDFLENQQKEQEKENEIIITISHIT</sequence>
<evidence type="ECO:0000256" key="1">
    <source>
        <dbReference type="SAM" id="Phobius"/>
    </source>
</evidence>
<organism evidence="2 3">
    <name type="scientific">Clunio marinus</name>
    <dbReference type="NCBI Taxonomy" id="568069"/>
    <lineage>
        <taxon>Eukaryota</taxon>
        <taxon>Metazoa</taxon>
        <taxon>Ecdysozoa</taxon>
        <taxon>Arthropoda</taxon>
        <taxon>Hexapoda</taxon>
        <taxon>Insecta</taxon>
        <taxon>Pterygota</taxon>
        <taxon>Neoptera</taxon>
        <taxon>Endopterygota</taxon>
        <taxon>Diptera</taxon>
        <taxon>Nematocera</taxon>
        <taxon>Chironomoidea</taxon>
        <taxon>Chironomidae</taxon>
        <taxon>Clunio</taxon>
    </lineage>
</organism>
<name>A0A1J1IJL2_9DIPT</name>
<evidence type="ECO:0000313" key="2">
    <source>
        <dbReference type="EMBL" id="CRK99732.1"/>
    </source>
</evidence>